<sequence length="152" mass="16828">MYTTSVVNEGARRYCIAGFTYGHLPEHWKMWITCDNYEYAGDFWAMIEGQATTMPGAWVPDPVDREYEISQCKYRQYGWHGPAATDRIAKGKEAGFARRAAEVAKRNTSSGGSSSISSGNKSGSNTSAGDSSYSGSKSGWSYPNTWKKFYVP</sequence>
<gene>
    <name evidence="2" type="ORF">CGLO_09532</name>
</gene>
<dbReference type="STRING" id="1237896.T0KFZ0"/>
<organism evidence="2 3">
    <name type="scientific">Colletotrichum gloeosporioides (strain Cg-14)</name>
    <name type="common">Anthracnose fungus</name>
    <name type="synonym">Glomerella cingulata</name>
    <dbReference type="NCBI Taxonomy" id="1237896"/>
    <lineage>
        <taxon>Eukaryota</taxon>
        <taxon>Fungi</taxon>
        <taxon>Dikarya</taxon>
        <taxon>Ascomycota</taxon>
        <taxon>Pezizomycotina</taxon>
        <taxon>Sordariomycetes</taxon>
        <taxon>Hypocreomycetidae</taxon>
        <taxon>Glomerellales</taxon>
        <taxon>Glomerellaceae</taxon>
        <taxon>Colletotrichum</taxon>
        <taxon>Colletotrichum gloeosporioides species complex</taxon>
    </lineage>
</organism>
<evidence type="ECO:0000313" key="2">
    <source>
        <dbReference type="EMBL" id="EQB50974.1"/>
    </source>
</evidence>
<reference evidence="3" key="1">
    <citation type="journal article" date="2013" name="Mol. Plant Microbe Interact.">
        <title>Global aspects of pacC regulation of pathogenicity genes in Colletotrichum gloeosporioides as revealed by transcriptome analysis.</title>
        <authorList>
            <person name="Alkan N."/>
            <person name="Meng X."/>
            <person name="Friedlander G."/>
            <person name="Reuveni E."/>
            <person name="Sukno S."/>
            <person name="Sherman A."/>
            <person name="Thon M."/>
            <person name="Fluhr R."/>
            <person name="Prusky D."/>
        </authorList>
    </citation>
    <scope>NUCLEOTIDE SEQUENCE [LARGE SCALE GENOMIC DNA]</scope>
    <source>
        <strain evidence="3">Cg-14</strain>
    </source>
</reference>
<evidence type="ECO:0000313" key="3">
    <source>
        <dbReference type="Proteomes" id="UP000015530"/>
    </source>
</evidence>
<dbReference type="HOGENOM" id="CLU_1722222_0_0_1"/>
<protein>
    <submittedName>
        <fullName evidence="2">Uncharacterized protein</fullName>
    </submittedName>
</protein>
<name>T0KFZ0_COLGC</name>
<dbReference type="OrthoDB" id="3200163at2759"/>
<dbReference type="AlphaFoldDB" id="T0KFZ0"/>
<evidence type="ECO:0000256" key="1">
    <source>
        <dbReference type="SAM" id="MobiDB-lite"/>
    </source>
</evidence>
<dbReference type="Proteomes" id="UP000015530">
    <property type="component" value="Unassembled WGS sequence"/>
</dbReference>
<feature type="compositionally biased region" description="Low complexity" evidence="1">
    <location>
        <begin position="107"/>
        <end position="141"/>
    </location>
</feature>
<dbReference type="EMBL" id="AMYD01001924">
    <property type="protein sequence ID" value="EQB50974.1"/>
    <property type="molecule type" value="Genomic_DNA"/>
</dbReference>
<accession>T0KFZ0</accession>
<comment type="caution">
    <text evidence="2">The sequence shown here is derived from an EMBL/GenBank/DDBJ whole genome shotgun (WGS) entry which is preliminary data.</text>
</comment>
<proteinExistence type="predicted"/>
<feature type="region of interest" description="Disordered" evidence="1">
    <location>
        <begin position="100"/>
        <end position="144"/>
    </location>
</feature>